<dbReference type="SUPFAM" id="SSF56059">
    <property type="entry name" value="Glutathione synthetase ATP-binding domain-like"/>
    <property type="match status" value="1"/>
</dbReference>
<dbReference type="Proteomes" id="UP000569951">
    <property type="component" value="Unassembled WGS sequence"/>
</dbReference>
<evidence type="ECO:0000256" key="11">
    <source>
        <dbReference type="ARBA" id="ARBA00048600"/>
    </source>
</evidence>
<evidence type="ECO:0000256" key="8">
    <source>
        <dbReference type="ARBA" id="ARBA00022840"/>
    </source>
</evidence>
<protein>
    <recommendedName>
        <fullName evidence="4 13">Biotin carboxylase</fullName>
        <ecNumber evidence="4 13">6.3.4.14</ecNumber>
    </recommendedName>
    <alternativeName>
        <fullName evidence="13">Acetyl-coenzyme A carboxylase biotin carboxylase subunit A</fullName>
    </alternativeName>
</protein>
<dbReference type="InterPro" id="IPR005481">
    <property type="entry name" value="BC-like_N"/>
</dbReference>
<comment type="subunit">
    <text evidence="3 13">Acetyl-CoA carboxylase is a heterohexamer of biotin carboxyl carrier protein, biotin carboxylase and the two subunits of carboxyl transferase in a 2:2 complex.</text>
</comment>
<gene>
    <name evidence="16" type="ORF">HNR42_001010</name>
</gene>
<dbReference type="EMBL" id="JACHHG010000003">
    <property type="protein sequence ID" value="MBB6097593.1"/>
    <property type="molecule type" value="Genomic_DNA"/>
</dbReference>
<keyword evidence="13" id="KW-0275">Fatty acid biosynthesis</keyword>
<keyword evidence="13" id="KW-0276">Fatty acid metabolism</keyword>
<keyword evidence="13" id="KW-0444">Lipid biosynthesis</keyword>
<accession>A0A841HXK7</accession>
<dbReference type="PROSITE" id="PS50975">
    <property type="entry name" value="ATP_GRASP"/>
    <property type="match status" value="1"/>
</dbReference>
<dbReference type="FunFam" id="3.40.50.20:FF:000010">
    <property type="entry name" value="Propionyl-CoA carboxylase subunit alpha"/>
    <property type="match status" value="1"/>
</dbReference>
<comment type="catalytic activity">
    <reaction evidence="11 13">
        <text>N(6)-biotinyl-L-lysyl-[protein] + hydrogencarbonate + ATP = N(6)-carboxybiotinyl-L-lysyl-[protein] + ADP + phosphate + H(+)</text>
        <dbReference type="Rhea" id="RHEA:13501"/>
        <dbReference type="Rhea" id="RHEA-COMP:10505"/>
        <dbReference type="Rhea" id="RHEA-COMP:10506"/>
        <dbReference type="ChEBI" id="CHEBI:15378"/>
        <dbReference type="ChEBI" id="CHEBI:17544"/>
        <dbReference type="ChEBI" id="CHEBI:30616"/>
        <dbReference type="ChEBI" id="CHEBI:43474"/>
        <dbReference type="ChEBI" id="CHEBI:83144"/>
        <dbReference type="ChEBI" id="CHEBI:83145"/>
        <dbReference type="ChEBI" id="CHEBI:456216"/>
        <dbReference type="EC" id="6.3.4.14"/>
    </reaction>
</comment>
<dbReference type="RefSeq" id="WP_183985186.1">
    <property type="nucleotide sequence ID" value="NZ_JACHHG010000003.1"/>
</dbReference>
<dbReference type="GO" id="GO:0005524">
    <property type="term" value="F:ATP binding"/>
    <property type="evidence" value="ECO:0007669"/>
    <property type="project" value="UniProtKB-UniRule"/>
</dbReference>
<dbReference type="InterPro" id="IPR005482">
    <property type="entry name" value="Biotin_COase_C"/>
</dbReference>
<evidence type="ECO:0000256" key="2">
    <source>
        <dbReference type="ARBA" id="ARBA00004956"/>
    </source>
</evidence>
<dbReference type="InterPro" id="IPR011764">
    <property type="entry name" value="Biotin_carboxylation_dom"/>
</dbReference>
<comment type="caution">
    <text evidence="16">The sequence shown here is derived from an EMBL/GenBank/DDBJ whole genome shotgun (WGS) entry which is preliminary data.</text>
</comment>
<dbReference type="PANTHER" id="PTHR48095">
    <property type="entry name" value="PYRUVATE CARBOXYLASE SUBUNIT A"/>
    <property type="match status" value="1"/>
</dbReference>
<feature type="domain" description="Biotin carboxylation" evidence="15">
    <location>
        <begin position="6"/>
        <end position="449"/>
    </location>
</feature>
<dbReference type="InterPro" id="IPR005479">
    <property type="entry name" value="CPAse_ATP-bd"/>
</dbReference>
<evidence type="ECO:0000256" key="6">
    <source>
        <dbReference type="ARBA" id="ARBA00022723"/>
    </source>
</evidence>
<dbReference type="NCBIfam" id="TIGR00514">
    <property type="entry name" value="accC"/>
    <property type="match status" value="1"/>
</dbReference>
<dbReference type="GO" id="GO:0006633">
    <property type="term" value="P:fatty acid biosynthetic process"/>
    <property type="evidence" value="ECO:0007669"/>
    <property type="project" value="UniProtKB-KW"/>
</dbReference>
<dbReference type="PROSITE" id="PS00867">
    <property type="entry name" value="CPSASE_2"/>
    <property type="match status" value="1"/>
</dbReference>
<evidence type="ECO:0000256" key="12">
    <source>
        <dbReference type="PROSITE-ProRule" id="PRU00409"/>
    </source>
</evidence>
<dbReference type="GO" id="GO:0004075">
    <property type="term" value="F:biotin carboxylase activity"/>
    <property type="evidence" value="ECO:0007669"/>
    <property type="project" value="UniProtKB-EC"/>
</dbReference>
<dbReference type="Pfam" id="PF00289">
    <property type="entry name" value="Biotin_carb_N"/>
    <property type="match status" value="1"/>
</dbReference>
<dbReference type="NCBIfam" id="NF006367">
    <property type="entry name" value="PRK08591.1"/>
    <property type="match status" value="1"/>
</dbReference>
<dbReference type="PROSITE" id="PS00866">
    <property type="entry name" value="CPSASE_1"/>
    <property type="match status" value="1"/>
</dbReference>
<feature type="domain" description="ATP-grasp" evidence="14">
    <location>
        <begin position="125"/>
        <end position="320"/>
    </location>
</feature>
<dbReference type="SUPFAM" id="SSF51246">
    <property type="entry name" value="Rudiment single hybrid motif"/>
    <property type="match status" value="1"/>
</dbReference>
<dbReference type="PANTHER" id="PTHR48095:SF2">
    <property type="entry name" value="BIOTIN CARBOXYLASE, CHLOROPLASTIC"/>
    <property type="match status" value="1"/>
</dbReference>
<keyword evidence="5 13" id="KW-0436">Ligase</keyword>
<organism evidence="16 17">
    <name type="scientific">Deinobacterium chartae</name>
    <dbReference type="NCBI Taxonomy" id="521158"/>
    <lineage>
        <taxon>Bacteria</taxon>
        <taxon>Thermotogati</taxon>
        <taxon>Deinococcota</taxon>
        <taxon>Deinococci</taxon>
        <taxon>Deinococcales</taxon>
        <taxon>Deinococcaceae</taxon>
        <taxon>Deinobacterium</taxon>
    </lineage>
</organism>
<dbReference type="Pfam" id="PF02786">
    <property type="entry name" value="CPSase_L_D2"/>
    <property type="match status" value="1"/>
</dbReference>
<evidence type="ECO:0000256" key="10">
    <source>
        <dbReference type="ARBA" id="ARBA00023267"/>
    </source>
</evidence>
<dbReference type="UniPathway" id="UPA00655">
    <property type="reaction ID" value="UER00711"/>
</dbReference>
<reference evidence="16 17" key="1">
    <citation type="submission" date="2020-08" db="EMBL/GenBank/DDBJ databases">
        <title>Genomic Encyclopedia of Type Strains, Phase IV (KMG-IV): sequencing the most valuable type-strain genomes for metagenomic binning, comparative biology and taxonomic classification.</title>
        <authorList>
            <person name="Goeker M."/>
        </authorList>
    </citation>
    <scope>NUCLEOTIDE SEQUENCE [LARGE SCALE GENOMIC DNA]</scope>
    <source>
        <strain evidence="16 17">DSM 21458</strain>
    </source>
</reference>
<keyword evidence="6" id="KW-0479">Metal-binding</keyword>
<dbReference type="Gene3D" id="3.30.470.20">
    <property type="entry name" value="ATP-grasp fold, B domain"/>
    <property type="match status" value="1"/>
</dbReference>
<evidence type="ECO:0000256" key="1">
    <source>
        <dbReference type="ARBA" id="ARBA00003761"/>
    </source>
</evidence>
<dbReference type="InterPro" id="IPR011054">
    <property type="entry name" value="Rudment_hybrid_motif"/>
</dbReference>
<evidence type="ECO:0000259" key="15">
    <source>
        <dbReference type="PROSITE" id="PS50979"/>
    </source>
</evidence>
<dbReference type="Pfam" id="PF02785">
    <property type="entry name" value="Biotin_carb_C"/>
    <property type="match status" value="1"/>
</dbReference>
<keyword evidence="13" id="KW-0443">Lipid metabolism</keyword>
<evidence type="ECO:0000256" key="5">
    <source>
        <dbReference type="ARBA" id="ARBA00022598"/>
    </source>
</evidence>
<dbReference type="SMART" id="SM00878">
    <property type="entry name" value="Biotin_carb_C"/>
    <property type="match status" value="1"/>
</dbReference>
<keyword evidence="17" id="KW-1185">Reference proteome</keyword>
<name>A0A841HXK7_9DEIO</name>
<dbReference type="InterPro" id="IPR016185">
    <property type="entry name" value="PreATP-grasp_dom_sf"/>
</dbReference>
<evidence type="ECO:0000256" key="7">
    <source>
        <dbReference type="ARBA" id="ARBA00022741"/>
    </source>
</evidence>
<sequence length="450" mass="49374">MASQPPFKKILIANRGEIALRVIRAARELGIQTVVVYSQPDEGSLPVLLADESVCVGPAASKDSYLNIPNILSAALMTGAEAIHPGYGFMAENPDFAEMCRDHGIIFIGPTPESMHALGSKAGGRQIAAASNVPTVPGTGVLESVEEALTAAKQIGYPVLLKASAGGGGRGQKIVRTQDELRTAFSQAQDEARLYFGDPALIMEKFIEEFRHVEVQVLGDGKGHVIHIGERDCSIQRRNQKLIEEAPSTLPQPLREEILSAGVRLAKYVNYAGAGTLEFIVDRDGNYYFMEMNTRIQVEHCVSEMISGIDLVRWQILIAAGYPLTLQQEDVKLQGHAIECRINAEDPKKDFRPSAGKIDNIHFAGGPGVRVDTHAYSGYVIPPHYDSLIGKLIVHAPDREWAIARMKRALEETVVEGVKTTIPLYIQIMDNPYYKRGAVLTNFLKTRMEM</sequence>
<dbReference type="GO" id="GO:0046872">
    <property type="term" value="F:metal ion binding"/>
    <property type="evidence" value="ECO:0007669"/>
    <property type="project" value="UniProtKB-KW"/>
</dbReference>
<evidence type="ECO:0000256" key="9">
    <source>
        <dbReference type="ARBA" id="ARBA00022842"/>
    </source>
</evidence>
<dbReference type="InterPro" id="IPR051602">
    <property type="entry name" value="ACC_Biotin_Carboxylase"/>
</dbReference>
<comment type="function">
    <text evidence="1 13">This protein is a component of the acetyl coenzyme A carboxylase complex; first, biotin carboxylase catalyzes the carboxylation of the carrier protein and then the transcarboxylase transfers the carboxyl group to form malonyl-CoA.</text>
</comment>
<evidence type="ECO:0000256" key="3">
    <source>
        <dbReference type="ARBA" id="ARBA00011750"/>
    </source>
</evidence>
<evidence type="ECO:0000313" key="16">
    <source>
        <dbReference type="EMBL" id="MBB6097593.1"/>
    </source>
</evidence>
<keyword evidence="10 13" id="KW-0092">Biotin</keyword>
<keyword evidence="8 12" id="KW-0067">ATP-binding</keyword>
<dbReference type="FunFam" id="3.30.1490.20:FF:000003">
    <property type="entry name" value="acetyl-CoA carboxylase isoform X1"/>
    <property type="match status" value="1"/>
</dbReference>
<dbReference type="SUPFAM" id="SSF52440">
    <property type="entry name" value="PreATP-grasp domain"/>
    <property type="match status" value="1"/>
</dbReference>
<evidence type="ECO:0000259" key="14">
    <source>
        <dbReference type="PROSITE" id="PS50975"/>
    </source>
</evidence>
<keyword evidence="7 12" id="KW-0547">Nucleotide-binding</keyword>
<dbReference type="EC" id="6.3.4.14" evidence="4 13"/>
<evidence type="ECO:0000256" key="4">
    <source>
        <dbReference type="ARBA" id="ARBA00013263"/>
    </source>
</evidence>
<keyword evidence="9" id="KW-0460">Magnesium</keyword>
<proteinExistence type="predicted"/>
<comment type="pathway">
    <text evidence="2 13">Lipid metabolism; malonyl-CoA biosynthesis; malonyl-CoA from acetyl-CoA: step 1/1.</text>
</comment>
<dbReference type="PROSITE" id="PS50979">
    <property type="entry name" value="BC"/>
    <property type="match status" value="1"/>
</dbReference>
<evidence type="ECO:0000313" key="17">
    <source>
        <dbReference type="Proteomes" id="UP000569951"/>
    </source>
</evidence>
<evidence type="ECO:0000256" key="13">
    <source>
        <dbReference type="RuleBase" id="RU365063"/>
    </source>
</evidence>
<dbReference type="AlphaFoldDB" id="A0A841HXK7"/>
<dbReference type="InterPro" id="IPR011761">
    <property type="entry name" value="ATP-grasp"/>
</dbReference>
<dbReference type="GO" id="GO:2001295">
    <property type="term" value="P:malonyl-CoA biosynthetic process"/>
    <property type="evidence" value="ECO:0007669"/>
    <property type="project" value="UniProtKB-UniPathway"/>
</dbReference>
<dbReference type="InterPro" id="IPR004549">
    <property type="entry name" value="Acetyl_CoA_COase_biotin_COase"/>
</dbReference>